<evidence type="ECO:0000256" key="2">
    <source>
        <dbReference type="ARBA" id="ARBA00022801"/>
    </source>
</evidence>
<accession>A0ABN2U3P0</accession>
<keyword evidence="7" id="KW-1185">Reference proteome</keyword>
<comment type="caution">
    <text evidence="6">The sequence shown here is derived from an EMBL/GenBank/DDBJ whole genome shotgun (WGS) entry which is preliminary data.</text>
</comment>
<sequence length="258" mass="27513">MGQSAPTLKAMPIVIAHVSDIHVDAGARAAERARRVFAHLDALPADLDAVVVTGDIADHGLDAEYETVRGLTALRHPVLIGPGNHDDREAFRRSLLGVPASAEPIDQVLRTDRFVLALCDSSIPGRHDGLLAGTTLEWLAAELDATPADVPVLVAFHHPPVELHVPLVDPIRQFEEQRLAAALAGRANVVALLAGHAHTAAATRFAGLPLLVAPGVVSTTRLPWEGDGAVVDLDQPPSFAFHVIDDDWRVTTHFRTLG</sequence>
<evidence type="ECO:0000313" key="7">
    <source>
        <dbReference type="Proteomes" id="UP001500751"/>
    </source>
</evidence>
<keyword evidence="3" id="KW-0408">Iron</keyword>
<dbReference type="EMBL" id="BAAAQN010000013">
    <property type="protein sequence ID" value="GAA2027219.1"/>
    <property type="molecule type" value="Genomic_DNA"/>
</dbReference>
<keyword evidence="2" id="KW-0378">Hydrolase</keyword>
<evidence type="ECO:0000256" key="3">
    <source>
        <dbReference type="ARBA" id="ARBA00023004"/>
    </source>
</evidence>
<organism evidence="6 7">
    <name type="scientific">Catenulispora yoronensis</name>
    <dbReference type="NCBI Taxonomy" id="450799"/>
    <lineage>
        <taxon>Bacteria</taxon>
        <taxon>Bacillati</taxon>
        <taxon>Actinomycetota</taxon>
        <taxon>Actinomycetes</taxon>
        <taxon>Catenulisporales</taxon>
        <taxon>Catenulisporaceae</taxon>
        <taxon>Catenulispora</taxon>
    </lineage>
</organism>
<dbReference type="Proteomes" id="UP001500751">
    <property type="component" value="Unassembled WGS sequence"/>
</dbReference>
<dbReference type="PANTHER" id="PTHR42988">
    <property type="entry name" value="PHOSPHOHYDROLASE"/>
    <property type="match status" value="1"/>
</dbReference>
<protein>
    <submittedName>
        <fullName evidence="6">Metallophosphoesterase</fullName>
    </submittedName>
</protein>
<evidence type="ECO:0000259" key="5">
    <source>
        <dbReference type="Pfam" id="PF00149"/>
    </source>
</evidence>
<dbReference type="InterPro" id="IPR050884">
    <property type="entry name" value="CNP_phosphodiesterase-III"/>
</dbReference>
<dbReference type="PANTHER" id="PTHR42988:SF2">
    <property type="entry name" value="CYCLIC NUCLEOTIDE PHOSPHODIESTERASE CBUA0032-RELATED"/>
    <property type="match status" value="1"/>
</dbReference>
<evidence type="ECO:0000256" key="1">
    <source>
        <dbReference type="ARBA" id="ARBA00022723"/>
    </source>
</evidence>
<feature type="domain" description="Calcineurin-like phosphoesterase" evidence="5">
    <location>
        <begin position="14"/>
        <end position="199"/>
    </location>
</feature>
<evidence type="ECO:0000313" key="6">
    <source>
        <dbReference type="EMBL" id="GAA2027219.1"/>
    </source>
</evidence>
<dbReference type="Gene3D" id="3.60.21.10">
    <property type="match status" value="1"/>
</dbReference>
<gene>
    <name evidence="6" type="ORF">GCM10009839_27400</name>
</gene>
<comment type="similarity">
    <text evidence="4">Belongs to the cyclic nucleotide phosphodiesterase class-III family.</text>
</comment>
<evidence type="ECO:0000256" key="4">
    <source>
        <dbReference type="ARBA" id="ARBA00025742"/>
    </source>
</evidence>
<dbReference type="InterPro" id="IPR029052">
    <property type="entry name" value="Metallo-depent_PP-like"/>
</dbReference>
<proteinExistence type="inferred from homology"/>
<dbReference type="InterPro" id="IPR004843">
    <property type="entry name" value="Calcineurin-like_PHP"/>
</dbReference>
<keyword evidence="1" id="KW-0479">Metal-binding</keyword>
<name>A0ABN2U3P0_9ACTN</name>
<dbReference type="SUPFAM" id="SSF56300">
    <property type="entry name" value="Metallo-dependent phosphatases"/>
    <property type="match status" value="1"/>
</dbReference>
<reference evidence="6 7" key="1">
    <citation type="journal article" date="2019" name="Int. J. Syst. Evol. Microbiol.">
        <title>The Global Catalogue of Microorganisms (GCM) 10K type strain sequencing project: providing services to taxonomists for standard genome sequencing and annotation.</title>
        <authorList>
            <consortium name="The Broad Institute Genomics Platform"/>
            <consortium name="The Broad Institute Genome Sequencing Center for Infectious Disease"/>
            <person name="Wu L."/>
            <person name="Ma J."/>
        </authorList>
    </citation>
    <scope>NUCLEOTIDE SEQUENCE [LARGE SCALE GENOMIC DNA]</scope>
    <source>
        <strain evidence="6 7">JCM 16014</strain>
    </source>
</reference>
<dbReference type="Pfam" id="PF00149">
    <property type="entry name" value="Metallophos"/>
    <property type="match status" value="1"/>
</dbReference>